<dbReference type="Pfam" id="PF12704">
    <property type="entry name" value="MacB_PCD"/>
    <property type="match status" value="2"/>
</dbReference>
<dbReference type="GO" id="GO:0022857">
    <property type="term" value="F:transmembrane transporter activity"/>
    <property type="evidence" value="ECO:0007669"/>
    <property type="project" value="TreeGrafter"/>
</dbReference>
<protein>
    <recommendedName>
        <fullName evidence="11">ABC3 transporter permease protein domain-containing protein</fullName>
    </recommendedName>
</protein>
<comment type="subcellular location">
    <subcellularLocation>
        <location evidence="1">Cell membrane</location>
        <topology evidence="1">Multi-pass membrane protein</topology>
    </subcellularLocation>
</comment>
<dbReference type="eggNOG" id="COG0577">
    <property type="taxonomic scope" value="Bacteria"/>
</dbReference>
<feature type="transmembrane region" description="Helical" evidence="6">
    <location>
        <begin position="384"/>
        <end position="407"/>
    </location>
</feature>
<dbReference type="PANTHER" id="PTHR30572">
    <property type="entry name" value="MEMBRANE COMPONENT OF TRANSPORTER-RELATED"/>
    <property type="match status" value="1"/>
</dbReference>
<keyword evidence="4 6" id="KW-1133">Transmembrane helix</keyword>
<dbReference type="RefSeq" id="WP_015811721.1">
    <property type="nucleotide sequence ID" value="NC_013037.1"/>
</dbReference>
<evidence type="ECO:0000256" key="1">
    <source>
        <dbReference type="ARBA" id="ARBA00004651"/>
    </source>
</evidence>
<accession>C6VZJ1</accession>
<feature type="domain" description="MacB-like periplasmic core" evidence="8">
    <location>
        <begin position="20"/>
        <end position="245"/>
    </location>
</feature>
<dbReference type="STRING" id="471854.Dfer_2247"/>
<feature type="transmembrane region" description="Helical" evidence="6">
    <location>
        <begin position="338"/>
        <end position="368"/>
    </location>
</feature>
<evidence type="ECO:0000256" key="4">
    <source>
        <dbReference type="ARBA" id="ARBA00022989"/>
    </source>
</evidence>
<proteinExistence type="predicted"/>
<dbReference type="Pfam" id="PF02687">
    <property type="entry name" value="FtsX"/>
    <property type="match status" value="2"/>
</dbReference>
<dbReference type="AlphaFoldDB" id="C6VZJ1"/>
<feature type="transmembrane region" description="Helical" evidence="6">
    <location>
        <begin position="291"/>
        <end position="313"/>
    </location>
</feature>
<dbReference type="Proteomes" id="UP000002011">
    <property type="component" value="Chromosome"/>
</dbReference>
<dbReference type="OrthoDB" id="5933722at2"/>
<dbReference type="InterPro" id="IPR003838">
    <property type="entry name" value="ABC3_permease_C"/>
</dbReference>
<keyword evidence="5 6" id="KW-0472">Membrane</keyword>
<feature type="transmembrane region" description="Helical" evidence="6">
    <location>
        <begin position="682"/>
        <end position="707"/>
    </location>
</feature>
<keyword evidence="10" id="KW-1185">Reference proteome</keyword>
<feature type="transmembrane region" description="Helical" evidence="6">
    <location>
        <begin position="734"/>
        <end position="753"/>
    </location>
</feature>
<evidence type="ECO:0000256" key="3">
    <source>
        <dbReference type="ARBA" id="ARBA00022692"/>
    </source>
</evidence>
<feature type="transmembrane region" description="Helical" evidence="6">
    <location>
        <begin position="21"/>
        <end position="42"/>
    </location>
</feature>
<gene>
    <name evidence="9" type="ordered locus">Dfer_2247</name>
</gene>
<feature type="domain" description="ABC3 transporter permease C-terminal" evidence="7">
    <location>
        <begin position="685"/>
        <end position="794"/>
    </location>
</feature>
<evidence type="ECO:0000256" key="2">
    <source>
        <dbReference type="ARBA" id="ARBA00022475"/>
    </source>
</evidence>
<name>C6VZJ1_DYAFD</name>
<dbReference type="GO" id="GO:0005886">
    <property type="term" value="C:plasma membrane"/>
    <property type="evidence" value="ECO:0007669"/>
    <property type="project" value="UniProtKB-SubCell"/>
</dbReference>
<dbReference type="HOGENOM" id="CLU_008713_1_0_10"/>
<dbReference type="EMBL" id="CP001619">
    <property type="protein sequence ID" value="ACT93469.1"/>
    <property type="molecule type" value="Genomic_DNA"/>
</dbReference>
<feature type="transmembrane region" description="Helical" evidence="6">
    <location>
        <begin position="768"/>
        <end position="788"/>
    </location>
</feature>
<reference evidence="9 10" key="1">
    <citation type="journal article" date="2009" name="Stand. Genomic Sci.">
        <title>Complete genome sequence of Dyadobacter fermentans type strain (NS114).</title>
        <authorList>
            <person name="Lang E."/>
            <person name="Lapidus A."/>
            <person name="Chertkov O."/>
            <person name="Brettin T."/>
            <person name="Detter J.C."/>
            <person name="Han C."/>
            <person name="Copeland A."/>
            <person name="Glavina Del Rio T."/>
            <person name="Nolan M."/>
            <person name="Chen F."/>
            <person name="Lucas S."/>
            <person name="Tice H."/>
            <person name="Cheng J.F."/>
            <person name="Land M."/>
            <person name="Hauser L."/>
            <person name="Chang Y.J."/>
            <person name="Jeffries C.D."/>
            <person name="Kopitz M."/>
            <person name="Bruce D."/>
            <person name="Goodwin L."/>
            <person name="Pitluck S."/>
            <person name="Ovchinnikova G."/>
            <person name="Pati A."/>
            <person name="Ivanova N."/>
            <person name="Mavrommatis K."/>
            <person name="Chen A."/>
            <person name="Palaniappan K."/>
            <person name="Chain P."/>
            <person name="Bristow J."/>
            <person name="Eisen J.A."/>
            <person name="Markowitz V."/>
            <person name="Hugenholtz P."/>
            <person name="Goker M."/>
            <person name="Rohde M."/>
            <person name="Kyrpides N.C."/>
            <person name="Klenk H.P."/>
        </authorList>
    </citation>
    <scope>NUCLEOTIDE SEQUENCE [LARGE SCALE GENOMIC DNA]</scope>
    <source>
        <strain evidence="10">ATCC 700827 / DSM 18053 / CIP 107007 / KCTC 52180 / NS114</strain>
    </source>
</reference>
<evidence type="ECO:0000256" key="6">
    <source>
        <dbReference type="SAM" id="Phobius"/>
    </source>
</evidence>
<evidence type="ECO:0000313" key="10">
    <source>
        <dbReference type="Proteomes" id="UP000002011"/>
    </source>
</evidence>
<evidence type="ECO:0000259" key="7">
    <source>
        <dbReference type="Pfam" id="PF02687"/>
    </source>
</evidence>
<dbReference type="InterPro" id="IPR025857">
    <property type="entry name" value="MacB_PCD"/>
</dbReference>
<dbReference type="PANTHER" id="PTHR30572:SF18">
    <property type="entry name" value="ABC-TYPE MACROLIDE FAMILY EXPORT SYSTEM PERMEASE COMPONENT 2"/>
    <property type="match status" value="1"/>
</dbReference>
<evidence type="ECO:0000259" key="8">
    <source>
        <dbReference type="Pfam" id="PF12704"/>
    </source>
</evidence>
<evidence type="ECO:0000313" key="9">
    <source>
        <dbReference type="EMBL" id="ACT93469.1"/>
    </source>
</evidence>
<dbReference type="KEGG" id="dfe:Dfer_2247"/>
<evidence type="ECO:0008006" key="11">
    <source>
        <dbReference type="Google" id="ProtNLM"/>
    </source>
</evidence>
<feature type="domain" description="MacB-like periplasmic core" evidence="8">
    <location>
        <begin position="527"/>
        <end position="639"/>
    </location>
</feature>
<keyword evidence="3 6" id="KW-0812">Transmembrane</keyword>
<evidence type="ECO:0000256" key="5">
    <source>
        <dbReference type="ARBA" id="ARBA00023136"/>
    </source>
</evidence>
<feature type="domain" description="ABC3 transporter permease C-terminal" evidence="7">
    <location>
        <begin position="297"/>
        <end position="409"/>
    </location>
</feature>
<sequence length="805" mass="89847">MIRNYLKIALRNIRRSVVHSAINVFGLALGLATCLTIILYIADEWRFDKHHKHADRLFRVALATPTEKWSALPGPAGPALAEDFAEVEVAARIVRFPGFDEMLLKTGEGTARKELFAQSACYADSTLFDVLSYDFKFGTPKAALNKPNTLVLSEKVADKLFGAENPVGKVIKVGLPFGVFDYTVTGVYRNTDKSHVNAQLLLSMQNSDLGGWIVEQRNWAANNLFHTYIKLREGTDPKAFESRLPAFLTRRGGDDLKAMGISKSLFLQPVTDIYLRSNIGNELSPNGNITYLYIFGSIAIFILLIACINFMNLSTARSEQRAKEVGIRKSMGAYRESIVYQFLGESLVMSILALLLAIGIILVCLPIFNNLMGKDLRMLDEPRFVFWMAAVTLMTGLFAGLYPAFYLSSFRPVSVLKGRITGSFGAVAARKGLVVFQFTISIILILGAVVTWQQLSFIQNQNLGFDKDQKLVVPLKSVKTSNNYDVLKNELLRNPNIGMVTSGSVHPGIETMEDLLFYKEGQTVRDAVDIHFATVETDYVETLGFTLLAGRSFSKEYGADSSSIILNEAAVKELGWDLRQAIGKRLFYDFNNGRREATVVGVLKNFNHQSLHTDIKPYALTTSITDKHQYLIAKVRPGDYRKLIADVKTTWQRVGSDVPFTYSFMDEDFQRRYEKDQRTADLVLSFTLIAIAIACLGLFGLATFSAAQRTKEIGVRKVLGASVGEIVGMLSKEFLLLVLAAFAIASPIAWFTMSRWLQTFAYKINIEWWIFLLSGAVTLLVAFLTVFWQSVKAALMDPVKSLRSH</sequence>
<organism evidence="9 10">
    <name type="scientific">Dyadobacter fermentans (strain ATCC 700827 / DSM 18053 / CIP 107007 / KCTC 52180 / NS114)</name>
    <dbReference type="NCBI Taxonomy" id="471854"/>
    <lineage>
        <taxon>Bacteria</taxon>
        <taxon>Pseudomonadati</taxon>
        <taxon>Bacteroidota</taxon>
        <taxon>Cytophagia</taxon>
        <taxon>Cytophagales</taxon>
        <taxon>Spirosomataceae</taxon>
        <taxon>Dyadobacter</taxon>
    </lineage>
</organism>
<keyword evidence="2" id="KW-1003">Cell membrane</keyword>
<feature type="transmembrane region" description="Helical" evidence="6">
    <location>
        <begin position="428"/>
        <end position="452"/>
    </location>
</feature>
<dbReference type="InterPro" id="IPR050250">
    <property type="entry name" value="Macrolide_Exporter_MacB"/>
</dbReference>